<sequence>MTKKIAILGCGWLGLPLAISLEKKKHQINGATTSVDKILILARHNINPFLIAVHQQHIEGNISYFLKDIDILIINIPPRIKKNSGQKYVSKIQTLSKKIEQSGVKKVIFASSSSVYASKNDIVDENTPPSPETESGKQILASEKILSNNPHFKTTIIRFAGLYGNDRHPVNSLSGRKNIANPRAPVNLIHLTDCIGIINAVIDKEIWGRTFNAVAPQHPERKDFYVEKAHKMGVLPPIFKETTKTKGKTVTSILINKYLDYHFAFPDLSD</sequence>
<accession>A0ABT6FTB3</accession>
<dbReference type="Gene3D" id="3.40.50.720">
    <property type="entry name" value="NAD(P)-binding Rossmann-like Domain"/>
    <property type="match status" value="1"/>
</dbReference>
<reference evidence="2" key="1">
    <citation type="submission" date="2022-11" db="EMBL/GenBank/DDBJ databases">
        <title>High-quality draft genome sequence of Galbibacter sp. strain CMA-7.</title>
        <authorList>
            <person name="Wei L."/>
            <person name="Dong C."/>
            <person name="Shao Z."/>
        </authorList>
    </citation>
    <scope>NUCLEOTIDE SEQUENCE</scope>
    <source>
        <strain evidence="2">CMA-7</strain>
    </source>
</reference>
<proteinExistence type="predicted"/>
<dbReference type="InterPro" id="IPR001509">
    <property type="entry name" value="Epimerase_deHydtase"/>
</dbReference>
<dbReference type="PANTHER" id="PTHR48079">
    <property type="entry name" value="PROTEIN YEEZ"/>
    <property type="match status" value="1"/>
</dbReference>
<gene>
    <name evidence="2" type="ORF">OSR52_11610</name>
</gene>
<comment type="caution">
    <text evidence="2">The sequence shown here is derived from an EMBL/GenBank/DDBJ whole genome shotgun (WGS) entry which is preliminary data.</text>
</comment>
<feature type="domain" description="NAD-dependent epimerase/dehydratase" evidence="1">
    <location>
        <begin position="97"/>
        <end position="167"/>
    </location>
</feature>
<keyword evidence="3" id="KW-1185">Reference proteome</keyword>
<evidence type="ECO:0000259" key="1">
    <source>
        <dbReference type="Pfam" id="PF01370"/>
    </source>
</evidence>
<name>A0ABT6FTB3_9FLAO</name>
<evidence type="ECO:0000313" key="2">
    <source>
        <dbReference type="EMBL" id="MDG3586513.1"/>
    </source>
</evidence>
<evidence type="ECO:0000313" key="3">
    <source>
        <dbReference type="Proteomes" id="UP001153642"/>
    </source>
</evidence>
<dbReference type="EMBL" id="JAPMUA010000004">
    <property type="protein sequence ID" value="MDG3586513.1"/>
    <property type="molecule type" value="Genomic_DNA"/>
</dbReference>
<dbReference type="Pfam" id="PF01370">
    <property type="entry name" value="Epimerase"/>
    <property type="match status" value="1"/>
</dbReference>
<dbReference type="Proteomes" id="UP001153642">
    <property type="component" value="Unassembled WGS sequence"/>
</dbReference>
<organism evidence="2 3">
    <name type="scientific">Galbibacter pacificus</name>
    <dbReference type="NCBI Taxonomy" id="2996052"/>
    <lineage>
        <taxon>Bacteria</taxon>
        <taxon>Pseudomonadati</taxon>
        <taxon>Bacteroidota</taxon>
        <taxon>Flavobacteriia</taxon>
        <taxon>Flavobacteriales</taxon>
        <taxon>Flavobacteriaceae</taxon>
        <taxon>Galbibacter</taxon>
    </lineage>
</organism>
<dbReference type="RefSeq" id="WP_277900246.1">
    <property type="nucleotide sequence ID" value="NZ_JAPMUA010000004.1"/>
</dbReference>
<dbReference type="InterPro" id="IPR036291">
    <property type="entry name" value="NAD(P)-bd_dom_sf"/>
</dbReference>
<dbReference type="SUPFAM" id="SSF51735">
    <property type="entry name" value="NAD(P)-binding Rossmann-fold domains"/>
    <property type="match status" value="1"/>
</dbReference>
<dbReference type="PANTHER" id="PTHR48079:SF6">
    <property type="entry name" value="NAD(P)-BINDING DOMAIN-CONTAINING PROTEIN-RELATED"/>
    <property type="match status" value="1"/>
</dbReference>
<protein>
    <submittedName>
        <fullName evidence="2">SDR family NAD(P)-dependent oxidoreductase</fullName>
    </submittedName>
</protein>
<dbReference type="InterPro" id="IPR051783">
    <property type="entry name" value="NAD(P)-dependent_oxidoreduct"/>
</dbReference>